<dbReference type="InterPro" id="IPR043562">
    <property type="entry name" value="RAX/RAX2"/>
</dbReference>
<dbReference type="Pfam" id="PF03826">
    <property type="entry name" value="OAR"/>
    <property type="match status" value="1"/>
</dbReference>
<proteinExistence type="inferred from homology"/>
<evidence type="ECO:0000256" key="4">
    <source>
        <dbReference type="ARBA" id="ARBA00023125"/>
    </source>
</evidence>
<evidence type="ECO:0000256" key="1">
    <source>
        <dbReference type="ARBA" id="ARBA00004123"/>
    </source>
</evidence>
<reference evidence="12 13" key="1">
    <citation type="journal article" date="2017" name="Nat. Ecol. Evol.">
        <title>Scallop genome provides insights into evolution of bilaterian karyotype and development.</title>
        <authorList>
            <person name="Wang S."/>
            <person name="Zhang J."/>
            <person name="Jiao W."/>
            <person name="Li J."/>
            <person name="Xun X."/>
            <person name="Sun Y."/>
            <person name="Guo X."/>
            <person name="Huan P."/>
            <person name="Dong B."/>
            <person name="Zhang L."/>
            <person name="Hu X."/>
            <person name="Sun X."/>
            <person name="Wang J."/>
            <person name="Zhao C."/>
            <person name="Wang Y."/>
            <person name="Wang D."/>
            <person name="Huang X."/>
            <person name="Wang R."/>
            <person name="Lv J."/>
            <person name="Li Y."/>
            <person name="Zhang Z."/>
            <person name="Liu B."/>
            <person name="Lu W."/>
            <person name="Hui Y."/>
            <person name="Liang J."/>
            <person name="Zhou Z."/>
            <person name="Hou R."/>
            <person name="Li X."/>
            <person name="Liu Y."/>
            <person name="Li H."/>
            <person name="Ning X."/>
            <person name="Lin Y."/>
            <person name="Zhao L."/>
            <person name="Xing Q."/>
            <person name="Dou J."/>
            <person name="Li Y."/>
            <person name="Mao J."/>
            <person name="Guo H."/>
            <person name="Dou H."/>
            <person name="Li T."/>
            <person name="Mu C."/>
            <person name="Jiang W."/>
            <person name="Fu Q."/>
            <person name="Fu X."/>
            <person name="Miao Y."/>
            <person name="Liu J."/>
            <person name="Yu Q."/>
            <person name="Li R."/>
            <person name="Liao H."/>
            <person name="Li X."/>
            <person name="Kong Y."/>
            <person name="Jiang Z."/>
            <person name="Chourrout D."/>
            <person name="Li R."/>
            <person name="Bao Z."/>
        </authorList>
    </citation>
    <scope>NUCLEOTIDE SEQUENCE [LARGE SCALE GENOMIC DNA]</scope>
    <source>
        <strain evidence="12 13">PY_sf001</strain>
    </source>
</reference>
<dbReference type="PANTHER" id="PTHR46271">
    <property type="entry name" value="HOMEOBOX PROTEIN, PUTATIVE-RELATED"/>
    <property type="match status" value="1"/>
</dbReference>
<dbReference type="GO" id="GO:0000981">
    <property type="term" value="F:DNA-binding transcription factor activity, RNA polymerase II-specific"/>
    <property type="evidence" value="ECO:0007669"/>
    <property type="project" value="InterPro"/>
</dbReference>
<dbReference type="InterPro" id="IPR003654">
    <property type="entry name" value="OAR_dom"/>
</dbReference>
<keyword evidence="4 8" id="KW-0238">DNA-binding</keyword>
<organism evidence="12 13">
    <name type="scientific">Mizuhopecten yessoensis</name>
    <name type="common">Japanese scallop</name>
    <name type="synonym">Patinopecten yessoensis</name>
    <dbReference type="NCBI Taxonomy" id="6573"/>
    <lineage>
        <taxon>Eukaryota</taxon>
        <taxon>Metazoa</taxon>
        <taxon>Spiralia</taxon>
        <taxon>Lophotrochozoa</taxon>
        <taxon>Mollusca</taxon>
        <taxon>Bivalvia</taxon>
        <taxon>Autobranchia</taxon>
        <taxon>Pteriomorphia</taxon>
        <taxon>Pectinida</taxon>
        <taxon>Pectinoidea</taxon>
        <taxon>Pectinidae</taxon>
        <taxon>Mizuhopecten</taxon>
    </lineage>
</organism>
<keyword evidence="6" id="KW-0804">Transcription</keyword>
<dbReference type="PROSITE" id="PS50803">
    <property type="entry name" value="OAR"/>
    <property type="match status" value="1"/>
</dbReference>
<evidence type="ECO:0000259" key="10">
    <source>
        <dbReference type="PROSITE" id="PS50071"/>
    </source>
</evidence>
<comment type="subcellular location">
    <subcellularLocation>
        <location evidence="1 8 9">Nucleus</location>
    </subcellularLocation>
</comment>
<comment type="similarity">
    <text evidence="2">Belongs to the paired homeobox family. Bicoid subfamily.</text>
</comment>
<dbReference type="GO" id="GO:0005634">
    <property type="term" value="C:nucleus"/>
    <property type="evidence" value="ECO:0007669"/>
    <property type="project" value="UniProtKB-SubCell"/>
</dbReference>
<dbReference type="PROSITE" id="PS50071">
    <property type="entry name" value="HOMEOBOX_2"/>
    <property type="match status" value="1"/>
</dbReference>
<dbReference type="GO" id="GO:0000978">
    <property type="term" value="F:RNA polymerase II cis-regulatory region sequence-specific DNA binding"/>
    <property type="evidence" value="ECO:0007669"/>
    <property type="project" value="TreeGrafter"/>
</dbReference>
<keyword evidence="7 8" id="KW-0539">Nucleus</keyword>
<evidence type="ECO:0000259" key="11">
    <source>
        <dbReference type="PROSITE" id="PS50803"/>
    </source>
</evidence>
<protein>
    <submittedName>
        <fullName evidence="12">Retinal homeobox protein Rx1</fullName>
    </submittedName>
</protein>
<accession>A0A210PY21</accession>
<dbReference type="EMBL" id="NEDP02005404">
    <property type="protein sequence ID" value="OWF41381.1"/>
    <property type="molecule type" value="Genomic_DNA"/>
</dbReference>
<dbReference type="InterPro" id="IPR017970">
    <property type="entry name" value="Homeobox_CS"/>
</dbReference>
<evidence type="ECO:0000256" key="5">
    <source>
        <dbReference type="ARBA" id="ARBA00023155"/>
    </source>
</evidence>
<evidence type="ECO:0000256" key="7">
    <source>
        <dbReference type="ARBA" id="ARBA00023242"/>
    </source>
</evidence>
<feature type="domain" description="Homeobox" evidence="10">
    <location>
        <begin position="184"/>
        <end position="244"/>
    </location>
</feature>
<feature type="DNA-binding region" description="Homeobox" evidence="8">
    <location>
        <begin position="186"/>
        <end position="245"/>
    </location>
</feature>
<dbReference type="SUPFAM" id="SSF46689">
    <property type="entry name" value="Homeodomain-like"/>
    <property type="match status" value="1"/>
</dbReference>
<keyword evidence="5 8" id="KW-0371">Homeobox</keyword>
<evidence type="ECO:0000313" key="13">
    <source>
        <dbReference type="Proteomes" id="UP000242188"/>
    </source>
</evidence>
<dbReference type="Proteomes" id="UP000242188">
    <property type="component" value="Unassembled WGS sequence"/>
</dbReference>
<dbReference type="Pfam" id="PF00046">
    <property type="entry name" value="Homeodomain"/>
    <property type="match status" value="1"/>
</dbReference>
<dbReference type="SMART" id="SM00389">
    <property type="entry name" value="HOX"/>
    <property type="match status" value="1"/>
</dbReference>
<dbReference type="PROSITE" id="PS00027">
    <property type="entry name" value="HOMEOBOX_1"/>
    <property type="match status" value="1"/>
</dbReference>
<evidence type="ECO:0000256" key="6">
    <source>
        <dbReference type="ARBA" id="ARBA00023163"/>
    </source>
</evidence>
<dbReference type="InterPro" id="IPR001356">
    <property type="entry name" value="HD"/>
</dbReference>
<evidence type="ECO:0000256" key="3">
    <source>
        <dbReference type="ARBA" id="ARBA00023015"/>
    </source>
</evidence>
<name>A0A210PY21_MIZYE</name>
<feature type="domain" description="OAR" evidence="11">
    <location>
        <begin position="349"/>
        <end position="362"/>
    </location>
</feature>
<comment type="caution">
    <text evidence="12">The sequence shown here is derived from an EMBL/GenBank/DDBJ whole genome shotgun (WGS) entry which is preliminary data.</text>
</comment>
<keyword evidence="13" id="KW-1185">Reference proteome</keyword>
<evidence type="ECO:0000256" key="2">
    <source>
        <dbReference type="ARBA" id="ARBA00006503"/>
    </source>
</evidence>
<dbReference type="GO" id="GO:0045944">
    <property type="term" value="P:positive regulation of transcription by RNA polymerase II"/>
    <property type="evidence" value="ECO:0007669"/>
    <property type="project" value="InterPro"/>
</dbReference>
<keyword evidence="3" id="KW-0805">Transcription regulation</keyword>
<dbReference type="Gene3D" id="1.10.10.60">
    <property type="entry name" value="Homeodomain-like"/>
    <property type="match status" value="1"/>
</dbReference>
<dbReference type="OrthoDB" id="6159439at2759"/>
<evidence type="ECO:0000256" key="9">
    <source>
        <dbReference type="RuleBase" id="RU000682"/>
    </source>
</evidence>
<sequence length="369" mass="42105">MNQLLPAMHVSVSAAGSTGFHSIDALLGIRGEPDMCSHDFPTEEEHRDRLQHHIHHRKDTSGRAFKLTALRVGGSLKCPFLCVLFCLRDRGGYRSFYIQRLMRRSLFKSGLKVEFDGPINNNVGHVNTNNVWECYLSPDMSLVYNSIIELSQNYSHDKNSKSRKENMKNIDGQKQLEYSEEQRKKSRRNRTTFTTYQLHELERAFEKSHYPDVYSREELAMKINLPEVRVQVWFQNRRAKWRRQEKLESSAIKINDTYPMSALTAKSGCGFGTSLPLDPWMTSPITNNTAPAHSVSPMTSSSSSLSTYPTFISSPVFNSNCAMSSTLHALSGVFNCTSGKIPEVDTRNSSIVSLRMKAKEHMDLFERKY</sequence>
<dbReference type="InterPro" id="IPR009057">
    <property type="entry name" value="Homeodomain-like_sf"/>
</dbReference>
<evidence type="ECO:0000256" key="8">
    <source>
        <dbReference type="PROSITE-ProRule" id="PRU00108"/>
    </source>
</evidence>
<dbReference type="CDD" id="cd00086">
    <property type="entry name" value="homeodomain"/>
    <property type="match status" value="1"/>
</dbReference>
<dbReference type="AlphaFoldDB" id="A0A210PY21"/>
<gene>
    <name evidence="12" type="ORF">KP79_PYT14724</name>
</gene>
<evidence type="ECO:0000313" key="12">
    <source>
        <dbReference type="EMBL" id="OWF41381.1"/>
    </source>
</evidence>
<dbReference type="FunFam" id="1.10.10.60:FF:000071">
    <property type="entry name" value="Retinal homeobox gene 2"/>
    <property type="match status" value="1"/>
</dbReference>
<dbReference type="PANTHER" id="PTHR46271:SF4">
    <property type="entry name" value="HOMEOBOX PROTEIN, PUTATIVE-RELATED"/>
    <property type="match status" value="1"/>
</dbReference>